<protein>
    <recommendedName>
        <fullName evidence="4">VCBS repeat-containing protein</fullName>
    </recommendedName>
</protein>
<dbReference type="InterPro" id="IPR028994">
    <property type="entry name" value="Integrin_alpha_N"/>
</dbReference>
<gene>
    <name evidence="2" type="ORF">J2S42_003474</name>
</gene>
<feature type="region of interest" description="Disordered" evidence="1">
    <location>
        <begin position="42"/>
        <end position="64"/>
    </location>
</feature>
<reference evidence="2 3" key="1">
    <citation type="submission" date="2023-07" db="EMBL/GenBank/DDBJ databases">
        <title>Sequencing the genomes of 1000 actinobacteria strains.</title>
        <authorList>
            <person name="Klenk H.-P."/>
        </authorList>
    </citation>
    <scope>NUCLEOTIDE SEQUENCE [LARGE SCALE GENOMIC DNA]</scope>
    <source>
        <strain evidence="2 3">DSM 44709</strain>
    </source>
</reference>
<dbReference type="NCBIfam" id="NF033679">
    <property type="entry name" value="DNRLRE_dom"/>
    <property type="match status" value="1"/>
</dbReference>
<name>A0AAE3W1L9_9ACTN</name>
<dbReference type="SUPFAM" id="SSF69318">
    <property type="entry name" value="Integrin alpha N-terminal domain"/>
    <property type="match status" value="1"/>
</dbReference>
<evidence type="ECO:0000313" key="3">
    <source>
        <dbReference type="Proteomes" id="UP001240236"/>
    </source>
</evidence>
<evidence type="ECO:0000313" key="2">
    <source>
        <dbReference type="EMBL" id="MDQ0366805.1"/>
    </source>
</evidence>
<accession>A0AAE3W1L9</accession>
<organism evidence="2 3">
    <name type="scientific">Catenuloplanes indicus</name>
    <dbReference type="NCBI Taxonomy" id="137267"/>
    <lineage>
        <taxon>Bacteria</taxon>
        <taxon>Bacillati</taxon>
        <taxon>Actinomycetota</taxon>
        <taxon>Actinomycetes</taxon>
        <taxon>Micromonosporales</taxon>
        <taxon>Micromonosporaceae</taxon>
        <taxon>Catenuloplanes</taxon>
    </lineage>
</organism>
<dbReference type="RefSeq" id="WP_307240403.1">
    <property type="nucleotide sequence ID" value="NZ_JAUSUZ010000001.1"/>
</dbReference>
<proteinExistence type="predicted"/>
<keyword evidence="3" id="KW-1185">Reference proteome</keyword>
<dbReference type="AlphaFoldDB" id="A0AAE3W1L9"/>
<sequence>MHRFLSPFVRTRTRLACTAGLLVAALIAGLLPMWLPRGDAAPATPVTTGPRTEADARAQAAATGEEVLVETATTAHEQTWARPDGRMRTEIHPVPQRARNAAGQWAPIDTTLVRDDRTGTLRPANPVAPVRFYGGESGTATGGTGGGTGVTSVLAEVDFEGHTISYTWPGPLPVPVVDGNRALYSEVLAGVDLLMVARPEGGFGQMLIVKTPQAATLDRVRHPDFGLYSETATFHYQAETGGVVVRDPSGTEISSIPTPYAWDSSGTSTLAPGEPVRTSTATPADVLALSGLGYVEPSARQAIMPLRLDGDGTRTARIHLDADSTGLLTGDVTYPVFLDPTLTSGQQAWTFAYKKSPSQVFMNGTNFAGGTTSLTRVGYESQQGNTGRAFWRMGFNTSMHGATIDSASFKVLNTHSWSCLTRPIEMWATGGIDNTTTWNKQPSWLTHQQTVWFANGYGSGCADKYVEFSVKNAVQQASDKYWPNLTLGMRANNEADTQTWRLFQANTAVLSAVWNRTPSVPTSLVTTPGGGCVNDTSKPTVVAKTNLVLSAVGNDADGNLKNLRFRFWKTGGTLPGGTVVTTTTNGKVSVTIPSTQLEDKTNYSWDVRGEDHMGAVSAFTPACRLLVDASAPQPPDVTSDDFPAATEDGSTWSKVPFGTGGRFTFTAAGAASFTYALDSINPVTVAAANGTVTVPDIKPRHAGPTTIVVRSYDPAGNRSEPTVYTFYVTPKSSADGPGDVTGDGLPDLVAINHNAHLRTYPGDVNGELDQSLAASYTKDRTANPEGHWYDWNSGKAALITKHSDVYPGDGITDLFARTPDGGFWVYPGDGYGSFDVDRRLRVLLPPNAPDPSTWTQIKAVGDVTGDRHPDLFLRAGTSFWALTGYTGASFQQAVQLDTAGWDRREILTVADMDLDGTPDLLWRDLSGGVVSLRHGKPGTAAGSVTLESIAKAAGSRSGDVSVGTGFTEATAMISVPDTNGDKIPDLWVRSAATGYLQLYHPSKTALGNPVGDVIVADWRQFKAFG</sequence>
<dbReference type="Proteomes" id="UP001240236">
    <property type="component" value="Unassembled WGS sequence"/>
</dbReference>
<dbReference type="EMBL" id="JAUSUZ010000001">
    <property type="protein sequence ID" value="MDQ0366805.1"/>
    <property type="molecule type" value="Genomic_DNA"/>
</dbReference>
<comment type="caution">
    <text evidence="2">The sequence shown here is derived from an EMBL/GenBank/DDBJ whole genome shotgun (WGS) entry which is preliminary data.</text>
</comment>
<evidence type="ECO:0000256" key="1">
    <source>
        <dbReference type="SAM" id="MobiDB-lite"/>
    </source>
</evidence>
<evidence type="ECO:0008006" key="4">
    <source>
        <dbReference type="Google" id="ProtNLM"/>
    </source>
</evidence>